<reference evidence="3" key="1">
    <citation type="submission" date="2020-07" db="EMBL/GenBank/DDBJ databases">
        <title>Ethylene signaling mediates host invasion by parasitic plants.</title>
        <authorList>
            <person name="Yoshida S."/>
        </authorList>
    </citation>
    <scope>NUCLEOTIDE SEQUENCE</scope>
    <source>
        <strain evidence="3">Okayama</strain>
    </source>
</reference>
<dbReference type="PANTHER" id="PTHR15092">
    <property type="entry name" value="POLY A -SPECIFIC RIBONUCLEASE/TARGET OF EGR1, MEMBER 1"/>
    <property type="match status" value="1"/>
</dbReference>
<dbReference type="EMBL" id="BMAC01000194">
    <property type="protein sequence ID" value="GFP89568.1"/>
    <property type="molecule type" value="Genomic_DNA"/>
</dbReference>
<dbReference type="Proteomes" id="UP000653305">
    <property type="component" value="Unassembled WGS sequence"/>
</dbReference>
<dbReference type="InterPro" id="IPR036397">
    <property type="entry name" value="RNaseH_sf"/>
</dbReference>
<comment type="similarity">
    <text evidence="2">Belongs to the CAF1 family.</text>
</comment>
<dbReference type="InterPro" id="IPR012337">
    <property type="entry name" value="RNaseH-like_sf"/>
</dbReference>
<comment type="caution">
    <text evidence="3">The sequence shown here is derived from an EMBL/GenBank/DDBJ whole genome shotgun (WGS) entry which is preliminary data.</text>
</comment>
<accession>A0A830BX67</accession>
<protein>
    <submittedName>
        <fullName evidence="3">Poly(A)-specific ribonuclease parn</fullName>
    </submittedName>
</protein>
<feature type="non-terminal residue" evidence="3">
    <location>
        <position position="1"/>
    </location>
</feature>
<name>A0A830BX67_9LAMI</name>
<evidence type="ECO:0000256" key="2">
    <source>
        <dbReference type="ARBA" id="ARBA00008372"/>
    </source>
</evidence>
<gene>
    <name evidence="3" type="ORF">PHJA_001100400</name>
</gene>
<comment type="cofactor">
    <cofactor evidence="1">
        <name>a divalent metal cation</name>
        <dbReference type="ChEBI" id="CHEBI:60240"/>
    </cofactor>
</comment>
<dbReference type="InterPro" id="IPR051181">
    <property type="entry name" value="CAF1_poly(A)_ribonucleases"/>
</dbReference>
<sequence length="359" mass="41046">KFSIIQFGVCPFRWDFHNRSFIDHLHKFYIFPQQELPGDGSICEFLCQTSSLEFSVKYQFDFNACIHEGISYLSRIQEDEALTRLDSVYKDEFPDSSSNLRNGSELARMADIIFAERIKNMISEWAARLLGNRNMVPELRQDSNDTNQKFQSTFFQLRPALIENGLTSRQLRLIKIVTEKHFKDLSYVHESDKTCGSQPLIIYTYSATDRDLLMNEVKASKRVEAKKKIKAAIGFRHVIDLLSSERMLIVGHNCFLDLAHVYSKFVGPLPLTVEELVSALQTYFPHIIDTKVVLNLDDVLSLLMRKGSTSLSKALSLLCPPIAPVGTSTGLGDKLVLELKLKWTVKGFFYFFPLLLILL</sequence>
<dbReference type="GO" id="GO:0000175">
    <property type="term" value="F:3'-5'-RNA exonuclease activity"/>
    <property type="evidence" value="ECO:0007669"/>
    <property type="project" value="TreeGrafter"/>
</dbReference>
<evidence type="ECO:0000256" key="1">
    <source>
        <dbReference type="ARBA" id="ARBA00001968"/>
    </source>
</evidence>
<dbReference type="GO" id="GO:0003723">
    <property type="term" value="F:RNA binding"/>
    <property type="evidence" value="ECO:0007669"/>
    <property type="project" value="TreeGrafter"/>
</dbReference>
<proteinExistence type="inferred from homology"/>
<dbReference type="PANTHER" id="PTHR15092:SF22">
    <property type="entry name" value="POLY(A)-SPECIFIC RIBONUCLEASE PNLDC1"/>
    <property type="match status" value="1"/>
</dbReference>
<organism evidence="3 4">
    <name type="scientific">Phtheirospermum japonicum</name>
    <dbReference type="NCBI Taxonomy" id="374723"/>
    <lineage>
        <taxon>Eukaryota</taxon>
        <taxon>Viridiplantae</taxon>
        <taxon>Streptophyta</taxon>
        <taxon>Embryophyta</taxon>
        <taxon>Tracheophyta</taxon>
        <taxon>Spermatophyta</taxon>
        <taxon>Magnoliopsida</taxon>
        <taxon>eudicotyledons</taxon>
        <taxon>Gunneridae</taxon>
        <taxon>Pentapetalae</taxon>
        <taxon>asterids</taxon>
        <taxon>lamiids</taxon>
        <taxon>Lamiales</taxon>
        <taxon>Orobanchaceae</taxon>
        <taxon>Orobanchaceae incertae sedis</taxon>
        <taxon>Phtheirospermum</taxon>
    </lineage>
</organism>
<dbReference type="Gene3D" id="3.30.420.10">
    <property type="entry name" value="Ribonuclease H-like superfamily/Ribonuclease H"/>
    <property type="match status" value="2"/>
</dbReference>
<dbReference type="OrthoDB" id="1432093at2759"/>
<evidence type="ECO:0000313" key="4">
    <source>
        <dbReference type="Proteomes" id="UP000653305"/>
    </source>
</evidence>
<dbReference type="InterPro" id="IPR006941">
    <property type="entry name" value="RNase_CAF1"/>
</dbReference>
<dbReference type="Pfam" id="PF04857">
    <property type="entry name" value="CAF1"/>
    <property type="match status" value="1"/>
</dbReference>
<evidence type="ECO:0000313" key="3">
    <source>
        <dbReference type="EMBL" id="GFP89568.1"/>
    </source>
</evidence>
<keyword evidence="4" id="KW-1185">Reference proteome</keyword>
<dbReference type="SUPFAM" id="SSF53098">
    <property type="entry name" value="Ribonuclease H-like"/>
    <property type="match status" value="1"/>
</dbReference>
<dbReference type="AlphaFoldDB" id="A0A830BX67"/>